<organism evidence="3 4">
    <name type="scientific">Guyparkeria halophila</name>
    <dbReference type="NCBI Taxonomy" id="47960"/>
    <lineage>
        <taxon>Bacteria</taxon>
        <taxon>Pseudomonadati</taxon>
        <taxon>Pseudomonadota</taxon>
        <taxon>Gammaproteobacteria</taxon>
        <taxon>Chromatiales</taxon>
        <taxon>Thioalkalibacteraceae</taxon>
        <taxon>Guyparkeria</taxon>
    </lineage>
</organism>
<reference evidence="3 4" key="1">
    <citation type="submission" date="2019-11" db="EMBL/GenBank/DDBJ databases">
        <authorList>
            <person name="Zhang J."/>
            <person name="Sun C."/>
        </authorList>
    </citation>
    <scope>NUCLEOTIDE SEQUENCE [LARGE SCALE GENOMIC DNA]</scope>
    <source>
        <strain evidence="4">sp2</strain>
    </source>
</reference>
<evidence type="ECO:0000313" key="4">
    <source>
        <dbReference type="Proteomes" id="UP000427716"/>
    </source>
</evidence>
<dbReference type="KEGG" id="ghl:GM160_01255"/>
<proteinExistence type="predicted"/>
<feature type="transmembrane region" description="Helical" evidence="2">
    <location>
        <begin position="101"/>
        <end position="119"/>
    </location>
</feature>
<dbReference type="RefSeq" id="WP_136868014.1">
    <property type="nucleotide sequence ID" value="NZ_CP046415.1"/>
</dbReference>
<keyword evidence="2" id="KW-1133">Transmembrane helix</keyword>
<feature type="transmembrane region" description="Helical" evidence="2">
    <location>
        <begin position="73"/>
        <end position="95"/>
    </location>
</feature>
<gene>
    <name evidence="3" type="ORF">GM160_01255</name>
</gene>
<evidence type="ECO:0000256" key="1">
    <source>
        <dbReference type="SAM" id="MobiDB-lite"/>
    </source>
</evidence>
<protein>
    <recommendedName>
        <fullName evidence="5">DUF4870 domain-containing protein</fullName>
    </recommendedName>
</protein>
<dbReference type="Proteomes" id="UP000427716">
    <property type="component" value="Chromosome"/>
</dbReference>
<keyword evidence="2" id="KW-0812">Transmembrane</keyword>
<name>A0A6I6D186_9GAMM</name>
<evidence type="ECO:0000256" key="2">
    <source>
        <dbReference type="SAM" id="Phobius"/>
    </source>
</evidence>
<keyword evidence="4" id="KW-1185">Reference proteome</keyword>
<dbReference type="AlphaFoldDB" id="A0A6I6D186"/>
<accession>A0A6I6D186</accession>
<sequence>MNHDASADTFDNNDEHTPTRISGRSARRAATWFNWGNIVAMIVPLPLAIFWTGLSMLVYALNKHHPNPKVGYYTQWAAYRFYGVAGTAMVIAVFAPPSLTFYLVVWAIAALILIPWSLYDLYRIKQDTWEDSFTEPPESFEDN</sequence>
<evidence type="ECO:0008006" key="5">
    <source>
        <dbReference type="Google" id="ProtNLM"/>
    </source>
</evidence>
<feature type="transmembrane region" description="Helical" evidence="2">
    <location>
        <begin position="38"/>
        <end position="61"/>
    </location>
</feature>
<keyword evidence="2" id="KW-0472">Membrane</keyword>
<evidence type="ECO:0000313" key="3">
    <source>
        <dbReference type="EMBL" id="QGT77623.1"/>
    </source>
</evidence>
<dbReference type="EMBL" id="CP046415">
    <property type="protein sequence ID" value="QGT77623.1"/>
    <property type="molecule type" value="Genomic_DNA"/>
</dbReference>
<feature type="region of interest" description="Disordered" evidence="1">
    <location>
        <begin position="1"/>
        <end position="22"/>
    </location>
</feature>